<dbReference type="GO" id="GO:0005739">
    <property type="term" value="C:mitochondrion"/>
    <property type="evidence" value="ECO:0007669"/>
    <property type="project" value="TreeGrafter"/>
</dbReference>
<evidence type="ECO:0000313" key="2">
    <source>
        <dbReference type="EMBL" id="GMI65704.1"/>
    </source>
</evidence>
<accession>A0A9W7LIT5</accession>
<name>A0A9W7LIT5_HIBTR</name>
<dbReference type="EMBL" id="BSYR01000003">
    <property type="protein sequence ID" value="GMI65704.1"/>
    <property type="molecule type" value="Genomic_DNA"/>
</dbReference>
<protein>
    <submittedName>
        <fullName evidence="2">Uncharacterized protein</fullName>
    </submittedName>
</protein>
<dbReference type="AlphaFoldDB" id="A0A9W7LIT5"/>
<gene>
    <name evidence="2" type="ORF">HRI_000239700</name>
</gene>
<dbReference type="PANTHER" id="PTHR38355:SF1">
    <property type="entry name" value="OS06G0149500 PROTEIN"/>
    <property type="match status" value="1"/>
</dbReference>
<dbReference type="Proteomes" id="UP001165190">
    <property type="component" value="Unassembled WGS sequence"/>
</dbReference>
<proteinExistence type="predicted"/>
<evidence type="ECO:0000313" key="3">
    <source>
        <dbReference type="Proteomes" id="UP001165190"/>
    </source>
</evidence>
<dbReference type="PANTHER" id="PTHR38355">
    <property type="entry name" value="OS06G0149500 PROTEIN"/>
    <property type="match status" value="1"/>
</dbReference>
<feature type="region of interest" description="Disordered" evidence="1">
    <location>
        <begin position="95"/>
        <end position="117"/>
    </location>
</feature>
<sequence>MELVNKLAALATRAANNNVVIDVCLVTSFAVLGIRSLNQQNVIESLEAERDSLTKTNKAMKKTMWDWKQQLFAEASSSASPLVPLANLKAIYGESTTPSTGDAVKEGGKSPPTKFIV</sequence>
<dbReference type="OrthoDB" id="1857819at2759"/>
<organism evidence="2 3">
    <name type="scientific">Hibiscus trionum</name>
    <name type="common">Flower of an hour</name>
    <dbReference type="NCBI Taxonomy" id="183268"/>
    <lineage>
        <taxon>Eukaryota</taxon>
        <taxon>Viridiplantae</taxon>
        <taxon>Streptophyta</taxon>
        <taxon>Embryophyta</taxon>
        <taxon>Tracheophyta</taxon>
        <taxon>Spermatophyta</taxon>
        <taxon>Magnoliopsida</taxon>
        <taxon>eudicotyledons</taxon>
        <taxon>Gunneridae</taxon>
        <taxon>Pentapetalae</taxon>
        <taxon>rosids</taxon>
        <taxon>malvids</taxon>
        <taxon>Malvales</taxon>
        <taxon>Malvaceae</taxon>
        <taxon>Malvoideae</taxon>
        <taxon>Hibiscus</taxon>
    </lineage>
</organism>
<keyword evidence="3" id="KW-1185">Reference proteome</keyword>
<reference evidence="2" key="1">
    <citation type="submission" date="2023-05" db="EMBL/GenBank/DDBJ databases">
        <title>Genome and transcriptome analyses reveal genes involved in the formation of fine ridges on petal epidermal cells in Hibiscus trionum.</title>
        <authorList>
            <person name="Koshimizu S."/>
            <person name="Masuda S."/>
            <person name="Ishii T."/>
            <person name="Shirasu K."/>
            <person name="Hoshino A."/>
            <person name="Arita M."/>
        </authorList>
    </citation>
    <scope>NUCLEOTIDE SEQUENCE</scope>
    <source>
        <strain evidence="2">Hamamatsu line</strain>
    </source>
</reference>
<comment type="caution">
    <text evidence="2">The sequence shown here is derived from an EMBL/GenBank/DDBJ whole genome shotgun (WGS) entry which is preliminary data.</text>
</comment>
<evidence type="ECO:0000256" key="1">
    <source>
        <dbReference type="SAM" id="MobiDB-lite"/>
    </source>
</evidence>